<evidence type="ECO:0000259" key="3">
    <source>
        <dbReference type="Pfam" id="PF05183"/>
    </source>
</evidence>
<feature type="region of interest" description="Disordered" evidence="2">
    <location>
        <begin position="1"/>
        <end position="62"/>
    </location>
</feature>
<feature type="compositionally biased region" description="Low complexity" evidence="2">
    <location>
        <begin position="207"/>
        <end position="224"/>
    </location>
</feature>
<feature type="region of interest" description="Disordered" evidence="2">
    <location>
        <begin position="1255"/>
        <end position="1278"/>
    </location>
</feature>
<dbReference type="PANTHER" id="PTHR23079">
    <property type="entry name" value="RNA-DEPENDENT RNA POLYMERASE"/>
    <property type="match status" value="1"/>
</dbReference>
<dbReference type="GO" id="GO:0031380">
    <property type="term" value="C:nuclear RNA-directed RNA polymerase complex"/>
    <property type="evidence" value="ECO:0007669"/>
    <property type="project" value="TreeGrafter"/>
</dbReference>
<reference evidence="4 5" key="1">
    <citation type="journal article" date="2023" name="PLoS ONE">
        <title>Cytospora paraplurivora sp. nov. isolated from orchards with fruit tree decline syndrome in Ontario, Canada.</title>
        <authorList>
            <person name="Ilyukhin E."/>
            <person name="Nguyen H.D.T."/>
            <person name="Castle A.J."/>
            <person name="Ellouze W."/>
        </authorList>
    </citation>
    <scope>NUCLEOTIDE SEQUENCE [LARGE SCALE GENOMIC DNA]</scope>
    <source>
        <strain evidence="4 5">FDS-564</strain>
    </source>
</reference>
<name>A0AAN9YH23_9PEZI</name>
<feature type="domain" description="RDRP core" evidence="3">
    <location>
        <begin position="347"/>
        <end position="968"/>
    </location>
</feature>
<dbReference type="GO" id="GO:0003723">
    <property type="term" value="F:RNA binding"/>
    <property type="evidence" value="ECO:0007669"/>
    <property type="project" value="UniProtKB-KW"/>
</dbReference>
<organism evidence="4 5">
    <name type="scientific">Cytospora paraplurivora</name>
    <dbReference type="NCBI Taxonomy" id="2898453"/>
    <lineage>
        <taxon>Eukaryota</taxon>
        <taxon>Fungi</taxon>
        <taxon>Dikarya</taxon>
        <taxon>Ascomycota</taxon>
        <taxon>Pezizomycotina</taxon>
        <taxon>Sordariomycetes</taxon>
        <taxon>Sordariomycetidae</taxon>
        <taxon>Diaporthales</taxon>
        <taxon>Cytosporaceae</taxon>
        <taxon>Cytospora</taxon>
    </lineage>
</organism>
<keyword evidence="1" id="KW-0548">Nucleotidyltransferase</keyword>
<feature type="compositionally biased region" description="Polar residues" evidence="2">
    <location>
        <begin position="1263"/>
        <end position="1278"/>
    </location>
</feature>
<evidence type="ECO:0000313" key="4">
    <source>
        <dbReference type="EMBL" id="KAK7744543.1"/>
    </source>
</evidence>
<comment type="caution">
    <text evidence="4">The sequence shown here is derived from an EMBL/GenBank/DDBJ whole genome shotgun (WGS) entry which is preliminary data.</text>
</comment>
<dbReference type="PANTHER" id="PTHR23079:SF14">
    <property type="entry name" value="RNA-DEPENDENT RNA POLYMERASE"/>
    <property type="match status" value="1"/>
</dbReference>
<dbReference type="GO" id="GO:0030422">
    <property type="term" value="P:siRNA processing"/>
    <property type="evidence" value="ECO:0007669"/>
    <property type="project" value="TreeGrafter"/>
</dbReference>
<feature type="region of interest" description="Disordered" evidence="2">
    <location>
        <begin position="203"/>
        <end position="227"/>
    </location>
</feature>
<gene>
    <name evidence="4" type="ORF">SLS53_003428</name>
</gene>
<dbReference type="InterPro" id="IPR007855">
    <property type="entry name" value="RDRP"/>
</dbReference>
<evidence type="ECO:0000256" key="2">
    <source>
        <dbReference type="SAM" id="MobiDB-lite"/>
    </source>
</evidence>
<comment type="catalytic activity">
    <reaction evidence="1">
        <text>RNA(n) + a ribonucleoside 5'-triphosphate = RNA(n+1) + diphosphate</text>
        <dbReference type="Rhea" id="RHEA:21248"/>
        <dbReference type="Rhea" id="RHEA-COMP:14527"/>
        <dbReference type="Rhea" id="RHEA-COMP:17342"/>
        <dbReference type="ChEBI" id="CHEBI:33019"/>
        <dbReference type="ChEBI" id="CHEBI:61557"/>
        <dbReference type="ChEBI" id="CHEBI:140395"/>
        <dbReference type="EC" id="2.7.7.48"/>
    </reaction>
</comment>
<dbReference type="InterPro" id="IPR057596">
    <property type="entry name" value="RDRP_core"/>
</dbReference>
<feature type="region of interest" description="Disordered" evidence="2">
    <location>
        <begin position="119"/>
        <end position="145"/>
    </location>
</feature>
<dbReference type="Gene3D" id="1.10.8.790">
    <property type="entry name" value="RNA-dependent RNA polymerase, slab domain, helical subdomain-like"/>
    <property type="match status" value="1"/>
</dbReference>
<keyword evidence="1" id="KW-0694">RNA-binding</keyword>
<protein>
    <recommendedName>
        <fullName evidence="1">RNA-dependent RNA polymerase</fullName>
        <ecNumber evidence="1">2.7.7.48</ecNumber>
    </recommendedName>
</protein>
<sequence length="1278" mass="142902">MLPNELTIRQRGVSRKDLEAPQSHRALDNVPVRNSSTLGRYSTGPAVPRAAPPSTGRSNNLPQRVSYLTLQIEADNDQVKVGRQDKSALQPSASQPQQRLVDPVVASWDVDAAESHALSQPAPLCLDGESDGSEDSFPSPTSSDLDALEESFYDFEIQSSQAEIESVQISSQDSKVSTVSASFPITGTQTLFKSSPKASSANYNEYSRPSSATPTLTASLSGSTDAPEHCTSRSIKDRLRLVWPEYPSGLANAPLVVLWEVTRVALHCGVELARVDLRYVESWNNYDTLWDALKIHASFKGKRFPIKSDPLAWRDGLHNNFESDGGAAVLLTATMHAAGPGAGPALRLELHPLKREQSSRLLRRFGSDRFLEIRIPSVDSWLKSEKDAEAIVASWLAGQSHPFIGRDWSAFFVRDRSEKSQDPNSKEGPEARVLFNDRVLFFAERGRGLTEAGTVKSIPTKDKCPVFRAACTRDCMLNWLLNFGVNGKESYLKLFSRIALGLSRTTPALVLEQHQIRHQPKDIEAPDGEAMNDGAGRISPSLMRKVRDELGLQSTPSAVQGRLGSAKGMWLTDMTDLSNEDWIETYPKQRKWKCDWSDEDHRTLEIRSWSADLTSANLNRQFLPILEDRASDVDRIRKVFVSNMVLKSEEDNEALKSALQHPELFRKWIRDSTNANYSHLSNKGIPFLAGLPENYDDIMSFLVDGGFDPMQLKFLQDLAFQKQKQKGDTVKEELNIKIKKSTYAYMLVDFWGVLEPNEVHLCFSSKFNDGADELSDLDGFDILVGRCPAHLPSDIQKVKATFKPELRHLRDVVIFSSKGDVPLAAKLSGGDYDGDKAWVCWDPDIVGNFENADMPPKPDFSPYLGKDRDRLGDLQKRYGEERYIDAMVEKAFGFSLKPKFLGPCTSFKEKQAYHLNSVSDERIIKLSWLLSDLADQPKQGILFGREEWNRFRDEVVGSRRHLPAPAYKGSSVILRHGAGHIIDYLTHASRMVVDGALTDLYNFMRTSGASSLDHDVARHWEEFERTLGNPDSRGTPRAAWFVALRDGLKSDVQACLDEWRRLMSSNDDVGYPTKVGHIYGIWRSIKPRIASDKVNPWASFARHFLLQEGLVVPELSQWELLKASWALKHHHNRGRFVWQMAGRQLQAVKALAVRSRLSGLAGPGDAVPIVVVPNMYAALKPDNTYIKRLMAREDDEDDGDYGGNCGDVECQPGGLEELSWMSSQLSEEFSVDDDDETEVGSSRFDATVDSISRASRNRVTDVASASQGRGNLNQRRRP</sequence>
<dbReference type="AlphaFoldDB" id="A0AAN9YH23"/>
<dbReference type="GO" id="GO:0003968">
    <property type="term" value="F:RNA-directed RNA polymerase activity"/>
    <property type="evidence" value="ECO:0007669"/>
    <property type="project" value="UniProtKB-KW"/>
</dbReference>
<proteinExistence type="inferred from homology"/>
<keyword evidence="5" id="KW-1185">Reference proteome</keyword>
<dbReference type="EMBL" id="JAJSPL020000010">
    <property type="protein sequence ID" value="KAK7744543.1"/>
    <property type="molecule type" value="Genomic_DNA"/>
</dbReference>
<dbReference type="Pfam" id="PF05183">
    <property type="entry name" value="RdRP"/>
    <property type="match status" value="1"/>
</dbReference>
<comment type="similarity">
    <text evidence="1">Belongs to the RdRP family.</text>
</comment>
<evidence type="ECO:0000313" key="5">
    <source>
        <dbReference type="Proteomes" id="UP001320245"/>
    </source>
</evidence>
<accession>A0AAN9YH23</accession>
<keyword evidence="1" id="KW-0808">Transferase</keyword>
<keyword evidence="1" id="KW-0696">RNA-directed RNA polymerase</keyword>
<dbReference type="EC" id="2.7.7.48" evidence="1"/>
<evidence type="ECO:0000256" key="1">
    <source>
        <dbReference type="RuleBase" id="RU363098"/>
    </source>
</evidence>
<dbReference type="Proteomes" id="UP001320245">
    <property type="component" value="Unassembled WGS sequence"/>
</dbReference>